<evidence type="ECO:0000313" key="1">
    <source>
        <dbReference type="EMBL" id="KAH8024672.1"/>
    </source>
</evidence>
<dbReference type="EMBL" id="JABSTU010000007">
    <property type="protein sequence ID" value="KAH8024672.1"/>
    <property type="molecule type" value="Genomic_DNA"/>
</dbReference>
<comment type="caution">
    <text evidence="1">The sequence shown here is derived from an EMBL/GenBank/DDBJ whole genome shotgun (WGS) entry which is preliminary data.</text>
</comment>
<dbReference type="AlphaFoldDB" id="A0A9J6DS37"/>
<dbReference type="VEuPathDB" id="VectorBase:LOC119170628"/>
<proteinExistence type="predicted"/>
<reference evidence="1" key="1">
    <citation type="journal article" date="2020" name="Cell">
        <title>Large-Scale Comparative Analyses of Tick Genomes Elucidate Their Genetic Diversity and Vector Capacities.</title>
        <authorList>
            <consortium name="Tick Genome and Microbiome Consortium (TIGMIC)"/>
            <person name="Jia N."/>
            <person name="Wang J."/>
            <person name="Shi W."/>
            <person name="Du L."/>
            <person name="Sun Y."/>
            <person name="Zhan W."/>
            <person name="Jiang J.F."/>
            <person name="Wang Q."/>
            <person name="Zhang B."/>
            <person name="Ji P."/>
            <person name="Bell-Sakyi L."/>
            <person name="Cui X.M."/>
            <person name="Yuan T.T."/>
            <person name="Jiang B.G."/>
            <person name="Yang W.F."/>
            <person name="Lam T.T."/>
            <person name="Chang Q.C."/>
            <person name="Ding S.J."/>
            <person name="Wang X.J."/>
            <person name="Zhu J.G."/>
            <person name="Ruan X.D."/>
            <person name="Zhao L."/>
            <person name="Wei J.T."/>
            <person name="Ye R.Z."/>
            <person name="Que T.C."/>
            <person name="Du C.H."/>
            <person name="Zhou Y.H."/>
            <person name="Cheng J.X."/>
            <person name="Dai P.F."/>
            <person name="Guo W.B."/>
            <person name="Han X.H."/>
            <person name="Huang E.J."/>
            <person name="Li L.F."/>
            <person name="Wei W."/>
            <person name="Gao Y.C."/>
            <person name="Liu J.Z."/>
            <person name="Shao H.Z."/>
            <person name="Wang X."/>
            <person name="Wang C.C."/>
            <person name="Yang T.C."/>
            <person name="Huo Q.B."/>
            <person name="Li W."/>
            <person name="Chen H.Y."/>
            <person name="Chen S.E."/>
            <person name="Zhou L.G."/>
            <person name="Ni X.B."/>
            <person name="Tian J.H."/>
            <person name="Sheng Y."/>
            <person name="Liu T."/>
            <person name="Pan Y.S."/>
            <person name="Xia L.Y."/>
            <person name="Li J."/>
            <person name="Zhao F."/>
            <person name="Cao W.C."/>
        </authorList>
    </citation>
    <scope>NUCLEOTIDE SEQUENCE</scope>
    <source>
        <strain evidence="1">Rmic-2018</strain>
    </source>
</reference>
<dbReference type="Proteomes" id="UP000821866">
    <property type="component" value="Unassembled WGS sequence"/>
</dbReference>
<accession>A0A9J6DS37</accession>
<sequence length="171" mass="18761">MARIREPFDKSPSSYPTSNDNFTQAGVATFSAMAYGYQFDSLDISGSESETNSESKGEWKHDLHAGNIQCAITVIISAMEQILKVGDKVLVLWEGHIDGGTATVLKQKVAALVKNAELCHFENVEKMLESQGVIAASAGYILGAERDMRPAVTTMQQPDTKAAFDRYNFYQ</sequence>
<gene>
    <name evidence="1" type="ORF">HPB51_000422</name>
</gene>
<name>A0A9J6DS37_RHIMP</name>
<organism evidence="1 2">
    <name type="scientific">Rhipicephalus microplus</name>
    <name type="common">Cattle tick</name>
    <name type="synonym">Boophilus microplus</name>
    <dbReference type="NCBI Taxonomy" id="6941"/>
    <lineage>
        <taxon>Eukaryota</taxon>
        <taxon>Metazoa</taxon>
        <taxon>Ecdysozoa</taxon>
        <taxon>Arthropoda</taxon>
        <taxon>Chelicerata</taxon>
        <taxon>Arachnida</taxon>
        <taxon>Acari</taxon>
        <taxon>Parasitiformes</taxon>
        <taxon>Ixodida</taxon>
        <taxon>Ixodoidea</taxon>
        <taxon>Ixodidae</taxon>
        <taxon>Rhipicephalinae</taxon>
        <taxon>Rhipicephalus</taxon>
        <taxon>Boophilus</taxon>
    </lineage>
</organism>
<evidence type="ECO:0000313" key="2">
    <source>
        <dbReference type="Proteomes" id="UP000821866"/>
    </source>
</evidence>
<reference evidence="1" key="2">
    <citation type="submission" date="2021-09" db="EMBL/GenBank/DDBJ databases">
        <authorList>
            <person name="Jia N."/>
            <person name="Wang J."/>
            <person name="Shi W."/>
            <person name="Du L."/>
            <person name="Sun Y."/>
            <person name="Zhan W."/>
            <person name="Jiang J."/>
            <person name="Wang Q."/>
            <person name="Zhang B."/>
            <person name="Ji P."/>
            <person name="Sakyi L.B."/>
            <person name="Cui X."/>
            <person name="Yuan T."/>
            <person name="Jiang B."/>
            <person name="Yang W."/>
            <person name="Lam T.T.-Y."/>
            <person name="Chang Q."/>
            <person name="Ding S."/>
            <person name="Wang X."/>
            <person name="Zhu J."/>
            <person name="Ruan X."/>
            <person name="Zhao L."/>
            <person name="Wei J."/>
            <person name="Que T."/>
            <person name="Du C."/>
            <person name="Cheng J."/>
            <person name="Dai P."/>
            <person name="Han X."/>
            <person name="Huang E."/>
            <person name="Gao Y."/>
            <person name="Liu J."/>
            <person name="Shao H."/>
            <person name="Ye R."/>
            <person name="Li L."/>
            <person name="Wei W."/>
            <person name="Wang X."/>
            <person name="Wang C."/>
            <person name="Huo Q."/>
            <person name="Li W."/>
            <person name="Guo W."/>
            <person name="Chen H."/>
            <person name="Chen S."/>
            <person name="Zhou L."/>
            <person name="Zhou L."/>
            <person name="Ni X."/>
            <person name="Tian J."/>
            <person name="Zhou Y."/>
            <person name="Sheng Y."/>
            <person name="Liu T."/>
            <person name="Pan Y."/>
            <person name="Xia L."/>
            <person name="Li J."/>
            <person name="Zhao F."/>
            <person name="Cao W."/>
        </authorList>
    </citation>
    <scope>NUCLEOTIDE SEQUENCE</scope>
    <source>
        <strain evidence="1">Rmic-2018</strain>
        <tissue evidence="1">Larvae</tissue>
    </source>
</reference>
<protein>
    <submittedName>
        <fullName evidence="1">Uncharacterized protein</fullName>
    </submittedName>
</protein>
<keyword evidence="2" id="KW-1185">Reference proteome</keyword>